<feature type="compositionally biased region" description="Polar residues" evidence="1">
    <location>
        <begin position="300"/>
        <end position="314"/>
    </location>
</feature>
<keyword evidence="3" id="KW-1185">Reference proteome</keyword>
<feature type="compositionally biased region" description="Low complexity" evidence="1">
    <location>
        <begin position="630"/>
        <end position="639"/>
    </location>
</feature>
<feature type="compositionally biased region" description="Basic and acidic residues" evidence="1">
    <location>
        <begin position="694"/>
        <end position="706"/>
    </location>
</feature>
<feature type="compositionally biased region" description="Low complexity" evidence="1">
    <location>
        <begin position="601"/>
        <end position="619"/>
    </location>
</feature>
<feature type="region of interest" description="Disordered" evidence="1">
    <location>
        <begin position="122"/>
        <end position="675"/>
    </location>
</feature>
<feature type="compositionally biased region" description="Basic and acidic residues" evidence="1">
    <location>
        <begin position="659"/>
        <end position="672"/>
    </location>
</feature>
<dbReference type="OrthoDB" id="10555361at2759"/>
<feature type="compositionally biased region" description="Basic and acidic residues" evidence="1">
    <location>
        <begin position="159"/>
        <end position="173"/>
    </location>
</feature>
<feature type="compositionally biased region" description="Polar residues" evidence="1">
    <location>
        <begin position="368"/>
        <end position="377"/>
    </location>
</feature>
<feature type="compositionally biased region" description="Low complexity" evidence="1">
    <location>
        <begin position="523"/>
        <end position="536"/>
    </location>
</feature>
<feature type="compositionally biased region" description="Basic and acidic residues" evidence="1">
    <location>
        <begin position="277"/>
        <end position="297"/>
    </location>
</feature>
<reference evidence="2 3" key="1">
    <citation type="journal article" date="2018" name="IMA Fungus">
        <title>IMA Genome-F 10: Nine draft genome sequences of Claviceps purpurea s.lat., including C. arundinis, C. humidiphila, and C. cf. spartinae, pseudomolecules for the pitch canker pathogen Fusarium circinatum, draft genome of Davidsoniella eucalypti, Grosmannia galeiformis, Quambalaria eucalypti, and Teratosphaeria destructans.</title>
        <authorList>
            <person name="Wingfield B.D."/>
            <person name="Liu M."/>
            <person name="Nguyen H.D."/>
            <person name="Lane F.A."/>
            <person name="Morgan S.W."/>
            <person name="De Vos L."/>
            <person name="Wilken P.M."/>
            <person name="Duong T.A."/>
            <person name="Aylward J."/>
            <person name="Coetzee M.P."/>
            <person name="Dadej K."/>
            <person name="De Beer Z.W."/>
            <person name="Findlay W."/>
            <person name="Havenga M."/>
            <person name="Kolarik M."/>
            <person name="Menzies J.G."/>
            <person name="Naidoo K."/>
            <person name="Pochopski O."/>
            <person name="Shoukouhi P."/>
            <person name="Santana Q.C."/>
            <person name="Seifert K.A."/>
            <person name="Soal N."/>
            <person name="Steenkamp E.T."/>
            <person name="Tatham C.T."/>
            <person name="van der Nest M.A."/>
            <person name="Wingfield M.J."/>
        </authorList>
    </citation>
    <scope>NUCLEOTIDE SEQUENCE [LARGE SCALE GENOMIC DNA]</scope>
    <source>
        <strain evidence="2">CMW44962</strain>
    </source>
</reference>
<dbReference type="EMBL" id="RIBY02002334">
    <property type="protein sequence ID" value="KAH9819333.1"/>
    <property type="molecule type" value="Genomic_DNA"/>
</dbReference>
<accession>A0A9W7VZ13</accession>
<comment type="caution">
    <text evidence="2">The sequence shown here is derived from an EMBL/GenBank/DDBJ whole genome shotgun (WGS) entry which is preliminary data.</text>
</comment>
<dbReference type="Proteomes" id="UP001138500">
    <property type="component" value="Unassembled WGS sequence"/>
</dbReference>
<evidence type="ECO:0000313" key="3">
    <source>
        <dbReference type="Proteomes" id="UP001138500"/>
    </source>
</evidence>
<feature type="compositionally biased region" description="Basic and acidic residues" evidence="1">
    <location>
        <begin position="468"/>
        <end position="483"/>
    </location>
</feature>
<organism evidence="2 3">
    <name type="scientific">Teratosphaeria destructans</name>
    <dbReference type="NCBI Taxonomy" id="418781"/>
    <lineage>
        <taxon>Eukaryota</taxon>
        <taxon>Fungi</taxon>
        <taxon>Dikarya</taxon>
        <taxon>Ascomycota</taxon>
        <taxon>Pezizomycotina</taxon>
        <taxon>Dothideomycetes</taxon>
        <taxon>Dothideomycetidae</taxon>
        <taxon>Mycosphaerellales</taxon>
        <taxon>Teratosphaeriaceae</taxon>
        <taxon>Teratosphaeria</taxon>
    </lineage>
</organism>
<feature type="compositionally biased region" description="Polar residues" evidence="1">
    <location>
        <begin position="411"/>
        <end position="424"/>
    </location>
</feature>
<proteinExistence type="predicted"/>
<gene>
    <name evidence="2" type="ORF">Tdes44962_MAKER05279</name>
</gene>
<feature type="compositionally biased region" description="Low complexity" evidence="1">
    <location>
        <begin position="383"/>
        <end position="394"/>
    </location>
</feature>
<dbReference type="AlphaFoldDB" id="A0A9W7VZ13"/>
<evidence type="ECO:0000313" key="2">
    <source>
        <dbReference type="EMBL" id="KAH9819333.1"/>
    </source>
</evidence>
<reference evidence="2 3" key="2">
    <citation type="journal article" date="2021" name="Curr. Genet.">
        <title>Genetic response to nitrogen starvation in the aggressive Eucalyptus foliar pathogen Teratosphaeria destructans.</title>
        <authorList>
            <person name="Havenga M."/>
            <person name="Wingfield B.D."/>
            <person name="Wingfield M.J."/>
            <person name="Dreyer L.L."/>
            <person name="Roets F."/>
            <person name="Aylward J."/>
        </authorList>
    </citation>
    <scope>NUCLEOTIDE SEQUENCE [LARGE SCALE GENOMIC DNA]</scope>
    <source>
        <strain evidence="2">CMW44962</strain>
    </source>
</reference>
<name>A0A9W7VZ13_9PEZI</name>
<protein>
    <submittedName>
        <fullName evidence="2">Uncharacterized protein</fullName>
    </submittedName>
</protein>
<sequence length="718" mass="76610">MLKVASLARKIQSDPFVGEDTPARLQVYQEARKLTHKWLSMAEEELRSHRPGVASNERGGGGARAKGSIISLFRRIGTIALEALGRKGFDRRDAASVDLLVETCDLLRLFLEDAEQEIERLEQHLGQVSGRRARSRPTDGNRPRARRQSAVNSRSKHAHSAEASENIEQRIVDNHSQGTDPILRERDIKSGSTTSTRPQRHPQQPHPLPVPAEVQRSPAQAPEDPMSYAPPQDRLQRHPPTGGVDVQQPLPQADVHGSMRSRVGYSQAEPTTSPPQRDLEPDEKGPSDRGSKEERKTLAPTISSIGGHVNSQGERPTGEGQWAKQSSSPDSPRIAMPVPPARSHLPGRARTDSVEHTGPSQVHHDQGPISSSVTNGHAPNGHQSTPPQSSPLPSRVAARSSVMSIGAMNLAQRQDSTATASVASSRKAEYVKAARSKTASAASSLGIHVPAPAIPDERGRMSAIESTHSAREAHSSCAERARSEAASIRSRVRQAGATRAPALSQAVPRAMESSRASGTAAPSNTRSTSKASRAASVNIGSHARRPKTSSEASNATAVPITKAKKASIVGNPRASKAKPASRAASHNTSPSVRHQMRHDGPASSACPSPRAASRAQSAAKLTADHLAELASQASSSARSSKSRRHGRESRVKGSAVLAGDRHVPEAGAKDGQSESVFSEIDMGFVRPKRPLKCHHIDDEDNPKPEYCDSVAGTDSTVP</sequence>
<feature type="compositionally biased region" description="Low complexity" evidence="1">
    <location>
        <begin position="572"/>
        <end position="585"/>
    </location>
</feature>
<feature type="region of interest" description="Disordered" evidence="1">
    <location>
        <begin position="692"/>
        <end position="718"/>
    </location>
</feature>
<evidence type="ECO:0000256" key="1">
    <source>
        <dbReference type="SAM" id="MobiDB-lite"/>
    </source>
</evidence>